<accession>A0ABM7VMC4</accession>
<dbReference type="EMBL" id="AP025298">
    <property type="protein sequence ID" value="BDD02137.1"/>
    <property type="molecule type" value="Genomic_DNA"/>
</dbReference>
<keyword evidence="1" id="KW-0614">Plasmid</keyword>
<dbReference type="InterPro" id="IPR029069">
    <property type="entry name" value="HotDog_dom_sf"/>
</dbReference>
<evidence type="ECO:0000313" key="2">
    <source>
        <dbReference type="Proteomes" id="UP001354989"/>
    </source>
</evidence>
<dbReference type="SUPFAM" id="SSF54637">
    <property type="entry name" value="Thioesterase/thiol ester dehydrase-isomerase"/>
    <property type="match status" value="1"/>
</dbReference>
<evidence type="ECO:0000313" key="1">
    <source>
        <dbReference type="EMBL" id="BDD02137.1"/>
    </source>
</evidence>
<gene>
    <name evidence="1" type="ORF">PEPS_44170</name>
</gene>
<dbReference type="Gene3D" id="3.10.129.10">
    <property type="entry name" value="Hotdog Thioesterase"/>
    <property type="match status" value="1"/>
</dbReference>
<dbReference type="Proteomes" id="UP001354989">
    <property type="component" value="Plasmid pPP6"/>
</dbReference>
<keyword evidence="2" id="KW-1185">Reference proteome</keyword>
<sequence>MISLNSAVTDFIPQRAPFIFIDRLVKADEQMTKTEFSVPYQHIFVADGQLIEEGLIENMAQTAAAGVGYRQLSEGREVGLGFIGAVQKMIIHQAVPAGSSIYTVVREETTFAGVHLISAEVYDSQEDHLIANAQLKIFLKENG</sequence>
<dbReference type="InterPro" id="IPR016776">
    <property type="entry name" value="ApeP-like_dehydratase"/>
</dbReference>
<organism evidence="1 2">
    <name type="scientific">Persicobacter psychrovividus</name>
    <dbReference type="NCBI Taxonomy" id="387638"/>
    <lineage>
        <taxon>Bacteria</taxon>
        <taxon>Pseudomonadati</taxon>
        <taxon>Bacteroidota</taxon>
        <taxon>Cytophagia</taxon>
        <taxon>Cytophagales</taxon>
        <taxon>Persicobacteraceae</taxon>
        <taxon>Persicobacter</taxon>
    </lineage>
</organism>
<name>A0ABM7VMC4_9BACT</name>
<proteinExistence type="predicted"/>
<dbReference type="Pfam" id="PF22817">
    <property type="entry name" value="ApeP-like"/>
    <property type="match status" value="1"/>
</dbReference>
<evidence type="ECO:0008006" key="3">
    <source>
        <dbReference type="Google" id="ProtNLM"/>
    </source>
</evidence>
<dbReference type="RefSeq" id="WP_338399310.1">
    <property type="nucleotide sequence ID" value="NZ_AP025298.1"/>
</dbReference>
<geneLocation type="plasmid" evidence="1 2">
    <name>pPP6</name>
</geneLocation>
<reference evidence="1 2" key="1">
    <citation type="submission" date="2021-12" db="EMBL/GenBank/DDBJ databases">
        <title>Genome sequencing of bacteria with rrn-lacking chromosome and rrn-plasmid.</title>
        <authorList>
            <person name="Anda M."/>
            <person name="Iwasaki W."/>
        </authorList>
    </citation>
    <scope>NUCLEOTIDE SEQUENCE [LARGE SCALE GENOMIC DNA]</scope>
    <source>
        <strain evidence="1 2">NBRC 101262</strain>
        <plasmid evidence="1 2">pPP6</plasmid>
    </source>
</reference>
<protein>
    <recommendedName>
        <fullName evidence="3">3-hydroxymyristoyl/3-hydroxydecanoyl-(Acyl carrier protein) dehydratase</fullName>
    </recommendedName>
</protein>